<dbReference type="Pfam" id="PF00281">
    <property type="entry name" value="Ribosomal_L5"/>
    <property type="match status" value="1"/>
</dbReference>
<comment type="function">
    <text evidence="5">This is one of the proteins that bind and probably mediate the attachment of the 5S RNA into the large ribosomal subunit, where it forms part of the central protuberance. In the 70S ribosome it contacts protein S13 of the 30S subunit (bridge B1b), connecting the 2 subunits; this bridge is implicated in subunit movement. Contacts the P site tRNA; the 5S rRNA and some of its associated proteins might help stabilize positioning of ribosome-bound tRNAs.</text>
</comment>
<evidence type="ECO:0000313" key="11">
    <source>
        <dbReference type="Proteomes" id="UP000020977"/>
    </source>
</evidence>
<evidence type="ECO:0000256" key="7">
    <source>
        <dbReference type="RuleBase" id="RU003930"/>
    </source>
</evidence>
<dbReference type="Proteomes" id="UP000020977">
    <property type="component" value="Unassembled WGS sequence"/>
</dbReference>
<dbReference type="STRING" id="1188239.MOVI_2010"/>
<dbReference type="GO" id="GO:0000049">
    <property type="term" value="F:tRNA binding"/>
    <property type="evidence" value="ECO:0007669"/>
    <property type="project" value="UniProtKB-UniRule"/>
</dbReference>
<dbReference type="PIRSF" id="PIRSF002161">
    <property type="entry name" value="Ribosomal_L5"/>
    <property type="match status" value="1"/>
</dbReference>
<dbReference type="GO" id="GO:0005840">
    <property type="term" value="C:ribosome"/>
    <property type="evidence" value="ECO:0007669"/>
    <property type="project" value="UniProtKB-KW"/>
</dbReference>
<comment type="caution">
    <text evidence="10">The sequence shown here is derived from an EMBL/GenBank/DDBJ whole genome shotgun (WGS) entry which is preliminary data.</text>
</comment>
<keyword evidence="6" id="KW-0820">tRNA-binding</keyword>
<dbReference type="NCBIfam" id="NF000585">
    <property type="entry name" value="PRK00010.1"/>
    <property type="match status" value="1"/>
</dbReference>
<keyword evidence="3 6" id="KW-0687">Ribonucleoprotein</keyword>
<keyword evidence="6" id="KW-0699">rRNA-binding</keyword>
<dbReference type="GO" id="GO:0003735">
    <property type="term" value="F:structural constituent of ribosome"/>
    <property type="evidence" value="ECO:0007669"/>
    <property type="project" value="InterPro"/>
</dbReference>
<comment type="function">
    <text evidence="6">This is 1 of the proteins that bind and probably mediate the attachment of the 5S RNA into the large ribosomal subunit, where it forms part of the central protuberance. In the 70S ribosome it contacts protein S13 of the 30S subunit (bridge B1b), connecting the 2 subunits; this bridge is implicated in subunit movement. Contacts the P site tRNA; the 5S rRNA and some of its associated proteins might help stabilize positioning of ribosome-bound tRNAs.</text>
</comment>
<gene>
    <name evidence="6 10" type="primary">rplE</name>
    <name evidence="10" type="ORF">MOVI_2010</name>
</gene>
<name>A0A014KW77_9BACT</name>
<evidence type="ECO:0000256" key="3">
    <source>
        <dbReference type="ARBA" id="ARBA00023274"/>
    </source>
</evidence>
<dbReference type="RefSeq" id="WP_044284053.1">
    <property type="nucleotide sequence ID" value="NZ_JFAD01000013.1"/>
</dbReference>
<dbReference type="InterPro" id="IPR022803">
    <property type="entry name" value="Ribosomal_uL5_dom_sf"/>
</dbReference>
<evidence type="ECO:0000256" key="2">
    <source>
        <dbReference type="ARBA" id="ARBA00022980"/>
    </source>
</evidence>
<dbReference type="GO" id="GO:0019843">
    <property type="term" value="F:rRNA binding"/>
    <property type="evidence" value="ECO:0007669"/>
    <property type="project" value="UniProtKB-UniRule"/>
</dbReference>
<dbReference type="PATRIC" id="fig|1188239.3.peg.521"/>
<evidence type="ECO:0000256" key="4">
    <source>
        <dbReference type="ARBA" id="ARBA00035245"/>
    </source>
</evidence>
<evidence type="ECO:0000259" key="9">
    <source>
        <dbReference type="Pfam" id="PF00673"/>
    </source>
</evidence>
<dbReference type="AlphaFoldDB" id="A0A014KW77"/>
<dbReference type="HAMAP" id="MF_01333_B">
    <property type="entry name" value="Ribosomal_uL5_B"/>
    <property type="match status" value="1"/>
</dbReference>
<dbReference type="FunFam" id="3.30.1440.10:FF:000001">
    <property type="entry name" value="50S ribosomal protein L5"/>
    <property type="match status" value="1"/>
</dbReference>
<evidence type="ECO:0000256" key="6">
    <source>
        <dbReference type="HAMAP-Rule" id="MF_01333"/>
    </source>
</evidence>
<accession>A0A014KW77</accession>
<feature type="domain" description="Large ribosomal subunit protein uL5 C-terminal" evidence="9">
    <location>
        <begin position="84"/>
        <end position="177"/>
    </location>
</feature>
<dbReference type="GO" id="GO:1990904">
    <property type="term" value="C:ribonucleoprotein complex"/>
    <property type="evidence" value="ECO:0007669"/>
    <property type="project" value="UniProtKB-KW"/>
</dbReference>
<dbReference type="eggNOG" id="COG0094">
    <property type="taxonomic scope" value="Bacteria"/>
</dbReference>
<comment type="similarity">
    <text evidence="1 6 7">Belongs to the universal ribosomal protein uL5 family.</text>
</comment>
<comment type="subunit">
    <text evidence="6">Part of the 50S ribosomal subunit; part of the 5S rRNA/L5/L18/L25 subcomplex. Contacts the 5S rRNA and the P site tRNA. Forms a bridge to the 30S subunit in the 70S ribosome.</text>
</comment>
<evidence type="ECO:0000256" key="1">
    <source>
        <dbReference type="ARBA" id="ARBA00008553"/>
    </source>
</evidence>
<dbReference type="InterPro" id="IPR031309">
    <property type="entry name" value="Ribosomal_uL5_C"/>
</dbReference>
<reference evidence="10 11" key="1">
    <citation type="submission" date="2014-03" db="EMBL/GenBank/DDBJ databases">
        <title>Genome sequence of Mycoplasma ovipneumoniae strain 14811.</title>
        <authorList>
            <person name="Sirand-Pugnet P."/>
            <person name="Breton M."/>
            <person name="Dordet-Frisoni E."/>
            <person name="Baranowski E."/>
            <person name="Barre A."/>
            <person name="Couture C."/>
            <person name="Dupuy V."/>
            <person name="Gaurivaud P."/>
            <person name="Jacob D."/>
            <person name="Lemaitre C."/>
            <person name="Manso-Silvan L."/>
            <person name="Nikolski M."/>
            <person name="Nouvel L.-X."/>
            <person name="Poumarat F."/>
            <person name="Tardy F."/>
            <person name="Thebault P."/>
            <person name="Theil S."/>
            <person name="Citti C."/>
            <person name="Thiaucourt F."/>
            <person name="Blanchard A."/>
        </authorList>
    </citation>
    <scope>NUCLEOTIDE SEQUENCE [LARGE SCALE GENOMIC DNA]</scope>
    <source>
        <strain evidence="10 11">14811</strain>
    </source>
</reference>
<keyword evidence="2 6" id="KW-0689">Ribosomal protein</keyword>
<dbReference type="InterPro" id="IPR020930">
    <property type="entry name" value="Ribosomal_uL5_bac-type"/>
</dbReference>
<evidence type="ECO:0000256" key="5">
    <source>
        <dbReference type="ARBA" id="ARBA00058604"/>
    </source>
</evidence>
<dbReference type="Pfam" id="PF00673">
    <property type="entry name" value="Ribosomal_L5_C"/>
    <property type="match status" value="1"/>
</dbReference>
<evidence type="ECO:0000313" key="10">
    <source>
        <dbReference type="EMBL" id="EXU61251.1"/>
    </source>
</evidence>
<dbReference type="SUPFAM" id="SSF55282">
    <property type="entry name" value="RL5-like"/>
    <property type="match status" value="1"/>
</dbReference>
<dbReference type="GO" id="GO:0006412">
    <property type="term" value="P:translation"/>
    <property type="evidence" value="ECO:0007669"/>
    <property type="project" value="UniProtKB-UniRule"/>
</dbReference>
<dbReference type="EMBL" id="JFAD01000013">
    <property type="protein sequence ID" value="EXU61251.1"/>
    <property type="molecule type" value="Genomic_DNA"/>
</dbReference>
<dbReference type="InterPro" id="IPR002132">
    <property type="entry name" value="Ribosomal_uL5"/>
</dbReference>
<sequence>MTKLQEHYRDNVFGQLKDHFNFKSPSEVPKIVKVVVNMTAGNQVTNAKAIEAVLDDLANITGQKPYKTVAKKSLATWKLRQGMPVGGKVTLRREQMWNFLSKVLNIAIPRIRDFRGLSPKSFDGKGNFALGFKESIVFPEITFDKITKIRGLDVIIVTSAKNNEQALKLLELLGFPFAKKN</sequence>
<protein>
    <recommendedName>
        <fullName evidence="4 6">Large ribosomal subunit protein uL5</fullName>
    </recommendedName>
</protein>
<dbReference type="Gene3D" id="3.30.1440.10">
    <property type="match status" value="1"/>
</dbReference>
<dbReference type="PANTHER" id="PTHR11994">
    <property type="entry name" value="60S RIBOSOMAL PROTEIN L11-RELATED"/>
    <property type="match status" value="1"/>
</dbReference>
<dbReference type="InterPro" id="IPR031310">
    <property type="entry name" value="Ribosomal_uL5_N"/>
</dbReference>
<keyword evidence="6" id="KW-0694">RNA-binding</keyword>
<feature type="domain" description="Large ribosomal subunit protein uL5 N-terminal" evidence="8">
    <location>
        <begin position="25"/>
        <end position="80"/>
    </location>
</feature>
<proteinExistence type="inferred from homology"/>
<evidence type="ECO:0000259" key="8">
    <source>
        <dbReference type="Pfam" id="PF00281"/>
    </source>
</evidence>
<organism evidence="10 11">
    <name type="scientific">Mesomycoplasma ovipneumoniae 14811</name>
    <dbReference type="NCBI Taxonomy" id="1188239"/>
    <lineage>
        <taxon>Bacteria</taxon>
        <taxon>Bacillati</taxon>
        <taxon>Mycoplasmatota</taxon>
        <taxon>Mycoplasmoidales</taxon>
        <taxon>Metamycoplasmataceae</taxon>
        <taxon>Mesomycoplasma</taxon>
    </lineage>
</organism>